<dbReference type="Proteomes" id="UP000442244">
    <property type="component" value="Unassembled WGS sequence"/>
</dbReference>
<dbReference type="SMART" id="SM00382">
    <property type="entry name" value="AAA"/>
    <property type="match status" value="1"/>
</dbReference>
<keyword evidence="4 7" id="KW-0067">ATP-binding</keyword>
<dbReference type="Pfam" id="PF00005">
    <property type="entry name" value="ABC_tran"/>
    <property type="match status" value="1"/>
</dbReference>
<evidence type="ECO:0000313" key="7">
    <source>
        <dbReference type="EMBL" id="TYC46139.1"/>
    </source>
</evidence>
<proteinExistence type="inferred from homology"/>
<dbReference type="FunFam" id="3.40.50.300:FF:000032">
    <property type="entry name" value="Export ABC transporter ATP-binding protein"/>
    <property type="match status" value="1"/>
</dbReference>
<evidence type="ECO:0000256" key="5">
    <source>
        <dbReference type="ARBA" id="ARBA00022970"/>
    </source>
</evidence>
<dbReference type="AlphaFoldDB" id="A0A6P2CL44"/>
<dbReference type="OrthoDB" id="9802264at2"/>
<name>A0A6P2CL44_9LACO</name>
<feature type="domain" description="ABC transporter" evidence="6">
    <location>
        <begin position="3"/>
        <end position="240"/>
    </location>
</feature>
<dbReference type="InterPro" id="IPR017911">
    <property type="entry name" value="MacB-like_ATP-bd"/>
</dbReference>
<evidence type="ECO:0000256" key="1">
    <source>
        <dbReference type="ARBA" id="ARBA00005417"/>
    </source>
</evidence>
<dbReference type="GO" id="GO:0016887">
    <property type="term" value="F:ATP hydrolysis activity"/>
    <property type="evidence" value="ECO:0007669"/>
    <property type="project" value="InterPro"/>
</dbReference>
<keyword evidence="2" id="KW-0813">Transport</keyword>
<dbReference type="GO" id="GO:0098796">
    <property type="term" value="C:membrane protein complex"/>
    <property type="evidence" value="ECO:0007669"/>
    <property type="project" value="UniProtKB-ARBA"/>
</dbReference>
<dbReference type="PANTHER" id="PTHR42798">
    <property type="entry name" value="LIPOPROTEIN-RELEASING SYSTEM ATP-BINDING PROTEIN LOLD"/>
    <property type="match status" value="1"/>
</dbReference>
<dbReference type="InterPro" id="IPR003439">
    <property type="entry name" value="ABC_transporter-like_ATP-bd"/>
</dbReference>
<keyword evidence="5" id="KW-0029">Amino-acid transport</keyword>
<dbReference type="InterPro" id="IPR017871">
    <property type="entry name" value="ABC_transporter-like_CS"/>
</dbReference>
<organism evidence="7 8">
    <name type="scientific">Leuconostoc litchii</name>
    <dbReference type="NCBI Taxonomy" id="1981069"/>
    <lineage>
        <taxon>Bacteria</taxon>
        <taxon>Bacillati</taxon>
        <taxon>Bacillota</taxon>
        <taxon>Bacilli</taxon>
        <taxon>Lactobacillales</taxon>
        <taxon>Lactobacillaceae</taxon>
        <taxon>Leuconostoc</taxon>
    </lineage>
</organism>
<dbReference type="GO" id="GO:0005524">
    <property type="term" value="F:ATP binding"/>
    <property type="evidence" value="ECO:0007669"/>
    <property type="project" value="UniProtKB-KW"/>
</dbReference>
<sequence length="256" mass="28745">MILEAHNVMKYYLGSNKPVLNNINFSVQETEFVAIMGASGSGKTTLLNSLSTLDNISSGTILLDNEDVSKINERRGAEIRKNKLGFIFQDYKLLASLTARQNIALSLSLIETKPQDIDVMIDDLSEKFQLKEYLDHYPHELSGGQKQRIAIIRAIIKKPKIIIADEPTGALDSNATRIIMQQLAKINQNLNTTILMVTHDPYTASYAQRVVFLKDGVIEKEINRLENVSQKEFQKELANVMTSMEVIQSDLSDELS</sequence>
<dbReference type="InterPro" id="IPR027417">
    <property type="entry name" value="P-loop_NTPase"/>
</dbReference>
<reference evidence="7 8" key="1">
    <citation type="submission" date="2019-01" db="EMBL/GenBank/DDBJ databases">
        <title>Leuconostoc litchii sp. nov., a novel lactic acid bacterium isolated from lychee.</title>
        <authorList>
            <person name="Wang L.-T."/>
        </authorList>
    </citation>
    <scope>NUCLEOTIDE SEQUENCE [LARGE SCALE GENOMIC DNA]</scope>
    <source>
        <strain evidence="7 8">MB7</strain>
    </source>
</reference>
<keyword evidence="8" id="KW-1185">Reference proteome</keyword>
<dbReference type="GO" id="GO:0022857">
    <property type="term" value="F:transmembrane transporter activity"/>
    <property type="evidence" value="ECO:0007669"/>
    <property type="project" value="UniProtKB-ARBA"/>
</dbReference>
<dbReference type="PANTHER" id="PTHR42798:SF7">
    <property type="entry name" value="ALPHA-D-RIBOSE 1-METHYLPHOSPHONATE 5-TRIPHOSPHATE SYNTHASE SUBUNIT PHNL"/>
    <property type="match status" value="1"/>
</dbReference>
<evidence type="ECO:0000259" key="6">
    <source>
        <dbReference type="PROSITE" id="PS50893"/>
    </source>
</evidence>
<accession>A0A6P2CL44</accession>
<dbReference type="GO" id="GO:0006865">
    <property type="term" value="P:amino acid transport"/>
    <property type="evidence" value="ECO:0007669"/>
    <property type="project" value="UniProtKB-KW"/>
</dbReference>
<dbReference type="InterPro" id="IPR003593">
    <property type="entry name" value="AAA+_ATPase"/>
</dbReference>
<evidence type="ECO:0000313" key="8">
    <source>
        <dbReference type="Proteomes" id="UP000442244"/>
    </source>
</evidence>
<gene>
    <name evidence="7" type="ORF">ESZ47_08800</name>
</gene>
<protein>
    <submittedName>
        <fullName evidence="7">ABC transporter ATP-binding protein</fullName>
    </submittedName>
</protein>
<dbReference type="EMBL" id="SDGY01000008">
    <property type="protein sequence ID" value="TYC46139.1"/>
    <property type="molecule type" value="Genomic_DNA"/>
</dbReference>
<dbReference type="CDD" id="cd03255">
    <property type="entry name" value="ABC_MJ0796_LolCDE_FtsE"/>
    <property type="match status" value="1"/>
</dbReference>
<evidence type="ECO:0000256" key="3">
    <source>
        <dbReference type="ARBA" id="ARBA00022741"/>
    </source>
</evidence>
<comment type="similarity">
    <text evidence="1">Belongs to the ABC transporter superfamily.</text>
</comment>
<dbReference type="PROSITE" id="PS50893">
    <property type="entry name" value="ABC_TRANSPORTER_2"/>
    <property type="match status" value="1"/>
</dbReference>
<dbReference type="Gene3D" id="3.40.50.300">
    <property type="entry name" value="P-loop containing nucleotide triphosphate hydrolases"/>
    <property type="match status" value="1"/>
</dbReference>
<comment type="caution">
    <text evidence="7">The sequence shown here is derived from an EMBL/GenBank/DDBJ whole genome shotgun (WGS) entry which is preliminary data.</text>
</comment>
<evidence type="ECO:0000256" key="2">
    <source>
        <dbReference type="ARBA" id="ARBA00022448"/>
    </source>
</evidence>
<evidence type="ECO:0000256" key="4">
    <source>
        <dbReference type="ARBA" id="ARBA00022840"/>
    </source>
</evidence>
<keyword evidence="3" id="KW-0547">Nucleotide-binding</keyword>
<dbReference type="PROSITE" id="PS00211">
    <property type="entry name" value="ABC_TRANSPORTER_1"/>
    <property type="match status" value="1"/>
</dbReference>
<dbReference type="SUPFAM" id="SSF52540">
    <property type="entry name" value="P-loop containing nucleoside triphosphate hydrolases"/>
    <property type="match status" value="1"/>
</dbReference>